<sequence length="358" mass="39745">MSIPESFVLSGGDLMPRIGFGTWQMRELEVLDWAEVARDRESSRDLLSEARAHFELMASSDVLEPAVAAALEAGYRHFDSARVYENEAALGRALNRWIGNDPNKRKELFVVTKLPPGGNRPDLVAEYFNASMHDLGLDYLDLYLLHTPFAFEHVPGDLHPMNPDGTIRADLTTDLIGVWKAILKLKDSGRVRHVGVSNVNEEQLQRLCAVEKPACLQVEVHMLCQQKALIAAANKLGIPVVAYSPLGSKALADALATKTGREYPNLLQLPAVLKIAQAHNKTPAQVLLRHLLQSGVAAIPKSTHPERIKQNISVWDFELSDEEMSELGALDRGEQGRICDFSFFPGIEKHPEFPFKKS</sequence>
<evidence type="ECO:0000256" key="3">
    <source>
        <dbReference type="PIRSR" id="PIRSR000097-3"/>
    </source>
</evidence>
<dbReference type="Gene3D" id="3.20.20.100">
    <property type="entry name" value="NADP-dependent oxidoreductase domain"/>
    <property type="match status" value="1"/>
</dbReference>
<proteinExistence type="predicted"/>
<dbReference type="InterPro" id="IPR023210">
    <property type="entry name" value="NADP_OxRdtase_dom"/>
</dbReference>
<dbReference type="GO" id="GO:0016491">
    <property type="term" value="F:oxidoreductase activity"/>
    <property type="evidence" value="ECO:0007669"/>
    <property type="project" value="InterPro"/>
</dbReference>
<feature type="active site" description="Proton donor" evidence="1">
    <location>
        <position position="84"/>
    </location>
</feature>
<dbReference type="InterPro" id="IPR036812">
    <property type="entry name" value="NAD(P)_OxRdtase_dom_sf"/>
</dbReference>
<dbReference type="SUPFAM" id="SSF51430">
    <property type="entry name" value="NAD(P)-linked oxidoreductase"/>
    <property type="match status" value="1"/>
</dbReference>
<keyword evidence="6" id="KW-1185">Reference proteome</keyword>
<evidence type="ECO:0000256" key="2">
    <source>
        <dbReference type="PIRSR" id="PIRSR000097-2"/>
    </source>
</evidence>
<gene>
    <name evidence="5" type="ORF">RR48_11954</name>
</gene>
<dbReference type="STRING" id="76193.A0A194RQ04"/>
<dbReference type="AlphaFoldDB" id="A0A194RQ04"/>
<dbReference type="EMBL" id="KQ460045">
    <property type="protein sequence ID" value="KPJ18106.1"/>
    <property type="molecule type" value="Genomic_DNA"/>
</dbReference>
<reference evidence="5 6" key="1">
    <citation type="journal article" date="2015" name="Nat. Commun.">
        <title>Outbred genome sequencing and CRISPR/Cas9 gene editing in butterflies.</title>
        <authorList>
            <person name="Li X."/>
            <person name="Fan D."/>
            <person name="Zhang W."/>
            <person name="Liu G."/>
            <person name="Zhang L."/>
            <person name="Zhao L."/>
            <person name="Fang X."/>
            <person name="Chen L."/>
            <person name="Dong Y."/>
            <person name="Chen Y."/>
            <person name="Ding Y."/>
            <person name="Zhao R."/>
            <person name="Feng M."/>
            <person name="Zhu Y."/>
            <person name="Feng Y."/>
            <person name="Jiang X."/>
            <person name="Zhu D."/>
            <person name="Xiang H."/>
            <person name="Feng X."/>
            <person name="Li S."/>
            <person name="Wang J."/>
            <person name="Zhang G."/>
            <person name="Kronforst M.R."/>
            <person name="Wang W."/>
        </authorList>
    </citation>
    <scope>NUCLEOTIDE SEQUENCE [LARGE SCALE GENOMIC DNA]</scope>
    <source>
        <strain evidence="5">Ya'a_city_454_Pm</strain>
        <tissue evidence="5">Whole body</tissue>
    </source>
</reference>
<name>A0A194RQ04_PAPMA</name>
<feature type="binding site" evidence="2">
    <location>
        <position position="146"/>
    </location>
    <ligand>
        <name>substrate</name>
    </ligand>
</feature>
<dbReference type="PIRSF" id="PIRSF000097">
    <property type="entry name" value="AKR"/>
    <property type="match status" value="1"/>
</dbReference>
<evidence type="ECO:0000313" key="5">
    <source>
        <dbReference type="EMBL" id="KPJ18106.1"/>
    </source>
</evidence>
<dbReference type="PROSITE" id="PS00798">
    <property type="entry name" value="ALDOKETO_REDUCTASE_1"/>
    <property type="match status" value="1"/>
</dbReference>
<dbReference type="InParanoid" id="A0A194RQ04"/>
<dbReference type="InterPro" id="IPR020471">
    <property type="entry name" value="AKR"/>
</dbReference>
<dbReference type="InterPro" id="IPR018170">
    <property type="entry name" value="Aldo/ket_reductase_CS"/>
</dbReference>
<protein>
    <submittedName>
        <fullName evidence="5">Alcohol dehydrogenase [NADP+]</fullName>
    </submittedName>
</protein>
<accession>A0A194RQ04</accession>
<dbReference type="PROSITE" id="PS00063">
    <property type="entry name" value="ALDOKETO_REDUCTASE_3"/>
    <property type="match status" value="1"/>
</dbReference>
<feature type="domain" description="NADP-dependent oxidoreductase" evidence="4">
    <location>
        <begin position="65"/>
        <end position="330"/>
    </location>
</feature>
<dbReference type="Pfam" id="PF00248">
    <property type="entry name" value="Aldo_ket_red"/>
    <property type="match status" value="1"/>
</dbReference>
<evidence type="ECO:0000313" key="6">
    <source>
        <dbReference type="Proteomes" id="UP000053240"/>
    </source>
</evidence>
<dbReference type="PRINTS" id="PR00069">
    <property type="entry name" value="ALDKETRDTASE"/>
</dbReference>
<feature type="site" description="Lowers pKa of active site Tyr" evidence="3">
    <location>
        <position position="113"/>
    </location>
</feature>
<dbReference type="PANTHER" id="PTHR11732">
    <property type="entry name" value="ALDO/KETO REDUCTASE"/>
    <property type="match status" value="1"/>
</dbReference>
<dbReference type="Proteomes" id="UP000053240">
    <property type="component" value="Unassembled WGS sequence"/>
</dbReference>
<evidence type="ECO:0000259" key="4">
    <source>
        <dbReference type="Pfam" id="PF00248"/>
    </source>
</evidence>
<evidence type="ECO:0000256" key="1">
    <source>
        <dbReference type="PIRSR" id="PIRSR000097-1"/>
    </source>
</evidence>
<organism evidence="5 6">
    <name type="scientific">Papilio machaon</name>
    <name type="common">Old World swallowtail butterfly</name>
    <dbReference type="NCBI Taxonomy" id="76193"/>
    <lineage>
        <taxon>Eukaryota</taxon>
        <taxon>Metazoa</taxon>
        <taxon>Ecdysozoa</taxon>
        <taxon>Arthropoda</taxon>
        <taxon>Hexapoda</taxon>
        <taxon>Insecta</taxon>
        <taxon>Pterygota</taxon>
        <taxon>Neoptera</taxon>
        <taxon>Endopterygota</taxon>
        <taxon>Lepidoptera</taxon>
        <taxon>Glossata</taxon>
        <taxon>Ditrysia</taxon>
        <taxon>Papilionoidea</taxon>
        <taxon>Papilionidae</taxon>
        <taxon>Papilioninae</taxon>
        <taxon>Papilio</taxon>
    </lineage>
</organism>